<accession>A0AA40AXU4</accession>
<organism evidence="1 2">
    <name type="scientific">Apiosordaria backusii</name>
    <dbReference type="NCBI Taxonomy" id="314023"/>
    <lineage>
        <taxon>Eukaryota</taxon>
        <taxon>Fungi</taxon>
        <taxon>Dikarya</taxon>
        <taxon>Ascomycota</taxon>
        <taxon>Pezizomycotina</taxon>
        <taxon>Sordariomycetes</taxon>
        <taxon>Sordariomycetidae</taxon>
        <taxon>Sordariales</taxon>
        <taxon>Lasiosphaeriaceae</taxon>
        <taxon>Apiosordaria</taxon>
    </lineage>
</organism>
<sequence length="244" mass="27694">MERAVCRAASTYTALIPPLVSRAYSTLQGVTKWKLPSSISWETSTTVKDFATQHKIYPIDAVKTVPKQTKLTILRVQACRTHAFDQQHEQYLVHQEHPLTKKILWRCYEWKLNRPLWLYATAVATDGGTAVMRRQAECKVMAAIKAAIKAHGFEADGTALDGSGRVIYGTMRLVIWSPKSLLNLEWSNLVDYLAALVKYQILPNCVQVPGYPRRVQQPKVQKTNFQKPNVRKPKAQKPEGFTIM</sequence>
<keyword evidence="2" id="KW-1185">Reference proteome</keyword>
<proteinExistence type="predicted"/>
<comment type="caution">
    <text evidence="1">The sequence shown here is derived from an EMBL/GenBank/DDBJ whole genome shotgun (WGS) entry which is preliminary data.</text>
</comment>
<protein>
    <submittedName>
        <fullName evidence="1">Uncharacterized protein</fullName>
    </submittedName>
</protein>
<gene>
    <name evidence="1" type="ORF">B0T21DRAFT_414254</name>
</gene>
<name>A0AA40AXU4_9PEZI</name>
<evidence type="ECO:0000313" key="2">
    <source>
        <dbReference type="Proteomes" id="UP001172159"/>
    </source>
</evidence>
<evidence type="ECO:0000313" key="1">
    <source>
        <dbReference type="EMBL" id="KAK0723901.1"/>
    </source>
</evidence>
<dbReference type="AlphaFoldDB" id="A0AA40AXU4"/>
<dbReference type="EMBL" id="JAUKTV010000011">
    <property type="protein sequence ID" value="KAK0723901.1"/>
    <property type="molecule type" value="Genomic_DNA"/>
</dbReference>
<reference evidence="1" key="1">
    <citation type="submission" date="2023-06" db="EMBL/GenBank/DDBJ databases">
        <title>Genome-scale phylogeny and comparative genomics of the fungal order Sordariales.</title>
        <authorList>
            <consortium name="Lawrence Berkeley National Laboratory"/>
            <person name="Hensen N."/>
            <person name="Bonometti L."/>
            <person name="Westerberg I."/>
            <person name="Brannstrom I.O."/>
            <person name="Guillou S."/>
            <person name="Cros-Aarteil S."/>
            <person name="Calhoun S."/>
            <person name="Haridas S."/>
            <person name="Kuo A."/>
            <person name="Mondo S."/>
            <person name="Pangilinan J."/>
            <person name="Riley R."/>
            <person name="Labutti K."/>
            <person name="Andreopoulos B."/>
            <person name="Lipzen A."/>
            <person name="Chen C."/>
            <person name="Yanf M."/>
            <person name="Daum C."/>
            <person name="Ng V."/>
            <person name="Clum A."/>
            <person name="Steindorff A."/>
            <person name="Ohm R."/>
            <person name="Martin F."/>
            <person name="Silar P."/>
            <person name="Natvig D."/>
            <person name="Lalanne C."/>
            <person name="Gautier V."/>
            <person name="Ament-Velasquez S.L."/>
            <person name="Kruys A."/>
            <person name="Hutchinson M.I."/>
            <person name="Powell A.J."/>
            <person name="Barry K."/>
            <person name="Miller A.N."/>
            <person name="Grigoriev I.V."/>
            <person name="Debuchy R."/>
            <person name="Gladieux P."/>
            <person name="Thoren M.H."/>
            <person name="Johannesson H."/>
        </authorList>
    </citation>
    <scope>NUCLEOTIDE SEQUENCE</scope>
    <source>
        <strain evidence="1">CBS 540.89</strain>
    </source>
</reference>
<dbReference type="Proteomes" id="UP001172159">
    <property type="component" value="Unassembled WGS sequence"/>
</dbReference>